<keyword evidence="2" id="KW-0378">Hydrolase</keyword>
<dbReference type="InterPro" id="IPR050228">
    <property type="entry name" value="Carboxylesterase_BioH"/>
</dbReference>
<dbReference type="PANTHER" id="PTHR43194:SF5">
    <property type="entry name" value="PIMELOYL-[ACYL-CARRIER PROTEIN] METHYL ESTER ESTERASE"/>
    <property type="match status" value="1"/>
</dbReference>
<dbReference type="Gene3D" id="3.40.50.1820">
    <property type="entry name" value="alpha/beta hydrolase"/>
    <property type="match status" value="1"/>
</dbReference>
<evidence type="ECO:0000313" key="3">
    <source>
        <dbReference type="Proteomes" id="UP000283255"/>
    </source>
</evidence>
<dbReference type="AlphaFoldDB" id="A0A418YA06"/>
<dbReference type="PANTHER" id="PTHR43194">
    <property type="entry name" value="HYDROLASE ALPHA/BETA FOLD FAMILY"/>
    <property type="match status" value="1"/>
</dbReference>
<dbReference type="InterPro" id="IPR000073">
    <property type="entry name" value="AB_hydrolase_1"/>
</dbReference>
<reference evidence="2 3" key="1">
    <citation type="submission" date="2018-09" db="EMBL/GenBank/DDBJ databases">
        <authorList>
            <person name="Wang F."/>
        </authorList>
    </citation>
    <scope>NUCLEOTIDE SEQUENCE [LARGE SCALE GENOMIC DNA]</scope>
    <source>
        <strain evidence="2 3">PLHSC7-2</strain>
    </source>
</reference>
<accession>A0A418YA06</accession>
<feature type="domain" description="AB hydrolase-1" evidence="1">
    <location>
        <begin position="12"/>
        <end position="250"/>
    </location>
</feature>
<organism evidence="2 3">
    <name type="scientific">Motilimonas pumila</name>
    <dbReference type="NCBI Taxonomy" id="2303987"/>
    <lineage>
        <taxon>Bacteria</taxon>
        <taxon>Pseudomonadati</taxon>
        <taxon>Pseudomonadota</taxon>
        <taxon>Gammaproteobacteria</taxon>
        <taxon>Alteromonadales</taxon>
        <taxon>Alteromonadales genera incertae sedis</taxon>
        <taxon>Motilimonas</taxon>
    </lineage>
</organism>
<dbReference type="InterPro" id="IPR029058">
    <property type="entry name" value="AB_hydrolase_fold"/>
</dbReference>
<evidence type="ECO:0000313" key="2">
    <source>
        <dbReference type="EMBL" id="RJG38614.1"/>
    </source>
</evidence>
<evidence type="ECO:0000259" key="1">
    <source>
        <dbReference type="Pfam" id="PF12697"/>
    </source>
</evidence>
<dbReference type="Pfam" id="PF12697">
    <property type="entry name" value="Abhydrolase_6"/>
    <property type="match status" value="1"/>
</dbReference>
<reference evidence="2 3" key="2">
    <citation type="submission" date="2019-01" db="EMBL/GenBank/DDBJ databases">
        <title>Motilimonas pumilus sp. nov., isolated from the gut of sea cucumber (Apostichopus japonicus).</title>
        <authorList>
            <person name="Wang F.-Q."/>
            <person name="Ren L.-H."/>
            <person name="Lin Y.-W."/>
            <person name="Sun G.-H."/>
            <person name="Du Z.-J."/>
            <person name="Zhao J.-X."/>
            <person name="Liu X.-J."/>
            <person name="Liu L.-J."/>
        </authorList>
    </citation>
    <scope>NUCLEOTIDE SEQUENCE [LARGE SCALE GENOMIC DNA]</scope>
    <source>
        <strain evidence="2 3">PLHSC7-2</strain>
    </source>
</reference>
<name>A0A418YA06_9GAMM</name>
<dbReference type="SUPFAM" id="SSF53474">
    <property type="entry name" value="alpha/beta-Hydrolases"/>
    <property type="match status" value="1"/>
</dbReference>
<protein>
    <submittedName>
        <fullName evidence="2">Alpha/beta hydrolase</fullName>
    </submittedName>
</protein>
<dbReference type="EMBL" id="QZCH01000039">
    <property type="protein sequence ID" value="RJG38614.1"/>
    <property type="molecule type" value="Genomic_DNA"/>
</dbReference>
<proteinExistence type="predicted"/>
<dbReference type="GO" id="GO:0016787">
    <property type="term" value="F:hydrolase activity"/>
    <property type="evidence" value="ECO:0007669"/>
    <property type="project" value="UniProtKB-KW"/>
</dbReference>
<dbReference type="Proteomes" id="UP000283255">
    <property type="component" value="Unassembled WGS sequence"/>
</dbReference>
<gene>
    <name evidence="2" type="ORF">D1Z90_18845</name>
</gene>
<sequence length="265" mass="30117">MVSKGETMKPVIVLLRGLFREQRHWGEFTQLLQQSQSGCDVIAIDTLGNGQVAHRRSPLDIETYADHIMAELASYQGRPIILIGLSLGGMIALACPHRGTLPLQHIIAINSSCNMSPWYQRFHIEKVLMGLWQAWRWRERDQDTSLIEAAILRFTTLSQHRNQRLLQRWSQYRKQNRAPISHLIRQLYAALRFTFVPSDNVTVSFIAASQDQLVNPECSQNMAKRQGSQVHFIEAAGHDAGLDQPQALCQVIAGILQCPEYRQPP</sequence>
<comment type="caution">
    <text evidence="2">The sequence shown here is derived from an EMBL/GenBank/DDBJ whole genome shotgun (WGS) entry which is preliminary data.</text>
</comment>
<keyword evidence="3" id="KW-1185">Reference proteome</keyword>